<evidence type="ECO:0008006" key="6">
    <source>
        <dbReference type="Google" id="ProtNLM"/>
    </source>
</evidence>
<dbReference type="Pfam" id="PF00705">
    <property type="entry name" value="PCNA_N"/>
    <property type="match status" value="1"/>
</dbReference>
<dbReference type="SUPFAM" id="SSF55979">
    <property type="entry name" value="DNA clamp"/>
    <property type="match status" value="2"/>
</dbReference>
<dbReference type="Pfam" id="PF02747">
    <property type="entry name" value="PCNA_C"/>
    <property type="match status" value="1"/>
</dbReference>
<organism evidence="5">
    <name type="scientific">viral metagenome</name>
    <dbReference type="NCBI Taxonomy" id="1070528"/>
    <lineage>
        <taxon>unclassified sequences</taxon>
        <taxon>metagenomes</taxon>
        <taxon>organismal metagenomes</taxon>
    </lineage>
</organism>
<dbReference type="GO" id="GO:0003677">
    <property type="term" value="F:DNA binding"/>
    <property type="evidence" value="ECO:0007669"/>
    <property type="project" value="UniProtKB-KW"/>
</dbReference>
<dbReference type="GO" id="GO:0030337">
    <property type="term" value="F:DNA polymerase processivity factor activity"/>
    <property type="evidence" value="ECO:0007669"/>
    <property type="project" value="InterPro"/>
</dbReference>
<dbReference type="PANTHER" id="PTHR11352">
    <property type="entry name" value="PROLIFERATING CELL NUCLEAR ANTIGEN"/>
    <property type="match status" value="1"/>
</dbReference>
<dbReference type="Gene3D" id="3.70.10.10">
    <property type="match status" value="1"/>
</dbReference>
<evidence type="ECO:0000256" key="1">
    <source>
        <dbReference type="ARBA" id="ARBA00010462"/>
    </source>
</evidence>
<dbReference type="CDD" id="cd00577">
    <property type="entry name" value="PCNA"/>
    <property type="match status" value="1"/>
</dbReference>
<protein>
    <recommendedName>
        <fullName evidence="6">Proliferating cell nuclear antigen PCNA N-terminal domain-containing protein</fullName>
    </recommendedName>
</protein>
<dbReference type="InterPro" id="IPR022648">
    <property type="entry name" value="Pr_cel_nuc_antig_N"/>
</dbReference>
<name>A0A6C0ERS3_9ZZZZ</name>
<accession>A0A6C0ERS3</accession>
<feature type="domain" description="Proliferating cell nuclear antigen PCNA C-terminal" evidence="4">
    <location>
        <begin position="179"/>
        <end position="300"/>
    </location>
</feature>
<reference evidence="5" key="1">
    <citation type="journal article" date="2020" name="Nature">
        <title>Giant virus diversity and host interactions through global metagenomics.</title>
        <authorList>
            <person name="Schulz F."/>
            <person name="Roux S."/>
            <person name="Paez-Espino D."/>
            <person name="Jungbluth S."/>
            <person name="Walsh D.A."/>
            <person name="Denef V.J."/>
            <person name="McMahon K.D."/>
            <person name="Konstantinidis K.T."/>
            <person name="Eloe-Fadrosh E.A."/>
            <person name="Kyrpides N.C."/>
            <person name="Woyke T."/>
        </authorList>
    </citation>
    <scope>NUCLEOTIDE SEQUENCE</scope>
    <source>
        <strain evidence="5">GVMAG-M-3300009155-2</strain>
    </source>
</reference>
<evidence type="ECO:0000313" key="5">
    <source>
        <dbReference type="EMBL" id="QHT31381.1"/>
    </source>
</evidence>
<feature type="domain" description="Proliferating cell nuclear antigen PCNA N-terminal" evidence="3">
    <location>
        <begin position="60"/>
        <end position="153"/>
    </location>
</feature>
<evidence type="ECO:0000259" key="4">
    <source>
        <dbReference type="Pfam" id="PF02747"/>
    </source>
</evidence>
<dbReference type="EMBL" id="MN738918">
    <property type="protein sequence ID" value="QHT31381.1"/>
    <property type="molecule type" value="Genomic_DNA"/>
</dbReference>
<dbReference type="InterPro" id="IPR000730">
    <property type="entry name" value="Pr_cel_nuc_antig"/>
</dbReference>
<dbReference type="PANTHER" id="PTHR11352:SF0">
    <property type="entry name" value="PROLIFERATING CELL NUCLEAR ANTIGEN"/>
    <property type="match status" value="1"/>
</dbReference>
<sequence>MIWLTVKNHKLLYKRYYTKDIIQKILYKRYYTKDIKYKNCIIFNMKITISDKSKKDYFVALFQTLKNCTNIVSSVFETNKLHIQGMDKSHVCMFDVNIDKSWFDEYNVEKETTIAVDTFIFHLIITAKQDTNDIIIQFNEESDPDNLIVDLISHEHLKGEFNKHFKIPLVEHEYELLNIPDVDYAADFSINSKKIGEIFSQMMIFGNDINIKCSEEKIDLITNGVTGEMMVNIPIDDLTEFSIIEGELIDLKYSLAYISKMCLTNKLSNEVDFYISSEYPMKINYNLGENSSIVFYIAPKIDD</sequence>
<comment type="similarity">
    <text evidence="1">Belongs to the PCNA family.</text>
</comment>
<proteinExistence type="inferred from homology"/>
<dbReference type="AlphaFoldDB" id="A0A6C0ERS3"/>
<dbReference type="NCBIfam" id="TIGR00590">
    <property type="entry name" value="pcna"/>
    <property type="match status" value="1"/>
</dbReference>
<dbReference type="GO" id="GO:0006272">
    <property type="term" value="P:leading strand elongation"/>
    <property type="evidence" value="ECO:0007669"/>
    <property type="project" value="TreeGrafter"/>
</dbReference>
<dbReference type="GO" id="GO:0006275">
    <property type="term" value="P:regulation of DNA replication"/>
    <property type="evidence" value="ECO:0007669"/>
    <property type="project" value="InterPro"/>
</dbReference>
<dbReference type="PRINTS" id="PR00339">
    <property type="entry name" value="PCNACYCLIN"/>
</dbReference>
<dbReference type="InterPro" id="IPR046938">
    <property type="entry name" value="DNA_clamp_sf"/>
</dbReference>
<evidence type="ECO:0000256" key="2">
    <source>
        <dbReference type="ARBA" id="ARBA00023125"/>
    </source>
</evidence>
<dbReference type="InterPro" id="IPR022649">
    <property type="entry name" value="Pr_cel_nuc_antig_C"/>
</dbReference>
<keyword evidence="2" id="KW-0238">DNA-binding</keyword>
<evidence type="ECO:0000259" key="3">
    <source>
        <dbReference type="Pfam" id="PF00705"/>
    </source>
</evidence>